<dbReference type="GO" id="GO:0005886">
    <property type="term" value="C:plasma membrane"/>
    <property type="evidence" value="ECO:0007669"/>
    <property type="project" value="UniProtKB-SubCell"/>
</dbReference>
<evidence type="ECO:0000256" key="4">
    <source>
        <dbReference type="ARBA" id="ARBA00022884"/>
    </source>
</evidence>
<dbReference type="SMART" id="SM00322">
    <property type="entry name" value="KH"/>
    <property type="match status" value="1"/>
</dbReference>
<evidence type="ECO:0000313" key="9">
    <source>
        <dbReference type="EMBL" id="BEP28958.1"/>
    </source>
</evidence>
<keyword evidence="5" id="KW-1003">Cell membrane</keyword>
<keyword evidence="5" id="KW-1133">Transmembrane helix</keyword>
<dbReference type="InterPro" id="IPR004087">
    <property type="entry name" value="KH_dom"/>
</dbReference>
<dbReference type="NCBIfam" id="TIGR00277">
    <property type="entry name" value="HDIG"/>
    <property type="match status" value="1"/>
</dbReference>
<dbReference type="SUPFAM" id="SSF54791">
    <property type="entry name" value="Eukaryotic type KH-domain (KH-domain type I)"/>
    <property type="match status" value="1"/>
</dbReference>
<dbReference type="SUPFAM" id="SSF109604">
    <property type="entry name" value="HD-domain/PDEase-like"/>
    <property type="match status" value="1"/>
</dbReference>
<dbReference type="PROSITE" id="PS50084">
    <property type="entry name" value="KH_TYPE_1"/>
    <property type="match status" value="1"/>
</dbReference>
<dbReference type="Pfam" id="PF00013">
    <property type="entry name" value="KH_1"/>
    <property type="match status" value="1"/>
</dbReference>
<dbReference type="KEGG" id="hprf:HLPR_12890"/>
<sequence>MKIINNLLSFIPVIIITPISFVIGYYIRKSTAEKLIISAETKSKEIILESEKKAETVKKEKIIEAKEEIHQIRFELDKEVKSRRNEISKLEKRNLQKEETLERKSDNLERKEDKLSLKSKEVEDKLSEISNMHDKHMKELERISGLTTEEAKNQLLTSVEKEVRHESVVLIRDTLGKAKEESSKKAKEILAFAIQKCAADFVSETTVSLVNLPNDEMKGRIIGREGRNIRALESLTGVDLIIDDTPEAVILSSFDPIRREIARLALEKLIIDGRIHPTRIEEMVDKSRKEMDAHIKEIGENATFDAGIHNLHPELVKLLGRLMYRTSYGQNVLSHSLQVSFLAGAMAAELGVDVRIAKRAGLLHDIGKSIDHEVEGTHIEIGMNLLKKYKESPAVIHAMSTHHGDFEPETIEAILVTAADAVSAARPGARRETLQTYIKRLETLEAIASSYEGVDRSFAIQAGREIRVMVIPEKINDDEMVLIAREISKKIENELDYPGQIKVSLVRESRVVEYAK</sequence>
<dbReference type="InterPro" id="IPR022711">
    <property type="entry name" value="RNase_Y_N"/>
</dbReference>
<dbReference type="PANTHER" id="PTHR12826:SF15">
    <property type="entry name" value="RIBONUCLEASE Y"/>
    <property type="match status" value="1"/>
</dbReference>
<dbReference type="InterPro" id="IPR006675">
    <property type="entry name" value="HDIG_dom"/>
</dbReference>
<dbReference type="NCBIfam" id="TIGR03319">
    <property type="entry name" value="RNase_Y"/>
    <property type="match status" value="1"/>
</dbReference>
<dbReference type="GO" id="GO:0004521">
    <property type="term" value="F:RNA endonuclease activity"/>
    <property type="evidence" value="ECO:0007669"/>
    <property type="project" value="UniProtKB-UniRule"/>
</dbReference>
<keyword evidence="2 5" id="KW-0255">Endonuclease</keyword>
<keyword evidence="5" id="KW-0472">Membrane</keyword>
<dbReference type="FunFam" id="1.10.3210.10:FF:000022">
    <property type="entry name" value="Ribonuclease Y"/>
    <property type="match status" value="1"/>
</dbReference>
<evidence type="ECO:0000259" key="8">
    <source>
        <dbReference type="PROSITE" id="PS51831"/>
    </source>
</evidence>
<dbReference type="Gene3D" id="3.30.1370.10">
    <property type="entry name" value="K Homology domain, type 1"/>
    <property type="match status" value="1"/>
</dbReference>
<feature type="transmembrane region" description="Helical" evidence="5">
    <location>
        <begin position="7"/>
        <end position="27"/>
    </location>
</feature>
<dbReference type="InterPro" id="IPR003607">
    <property type="entry name" value="HD/PDEase_dom"/>
</dbReference>
<evidence type="ECO:0000256" key="1">
    <source>
        <dbReference type="ARBA" id="ARBA00022722"/>
    </source>
</evidence>
<dbReference type="CDD" id="cd00077">
    <property type="entry name" value="HDc"/>
    <property type="match status" value="1"/>
</dbReference>
<feature type="domain" description="HD" evidence="8">
    <location>
        <begin position="332"/>
        <end position="425"/>
    </location>
</feature>
<dbReference type="CDD" id="cd22431">
    <property type="entry name" value="KH-I_RNaseY"/>
    <property type="match status" value="1"/>
</dbReference>
<dbReference type="GO" id="GO:0006402">
    <property type="term" value="P:mRNA catabolic process"/>
    <property type="evidence" value="ECO:0007669"/>
    <property type="project" value="UniProtKB-UniRule"/>
</dbReference>
<reference evidence="9 10" key="1">
    <citation type="submission" date="2023-08" db="EMBL/GenBank/DDBJ databases">
        <title>Helicovermis profunda gen. nov., sp. nov., a novel mesophilic, fermentative bacterium within the Bacillota from a deep-sea hydrothermal vent chimney.</title>
        <authorList>
            <person name="Miyazaki U."/>
            <person name="Mizutani D."/>
            <person name="Hashimoto Y."/>
            <person name="Tame A."/>
            <person name="Sawayama S."/>
            <person name="Miyazaki J."/>
            <person name="Takai K."/>
            <person name="Nakagawa S."/>
        </authorList>
    </citation>
    <scope>NUCLEOTIDE SEQUENCE [LARGE SCALE GENOMIC DNA]</scope>
    <source>
        <strain evidence="9 10">S502</strain>
    </source>
</reference>
<name>A0AAU9E3K0_9FIRM</name>
<dbReference type="Proteomes" id="UP001321786">
    <property type="component" value="Chromosome"/>
</dbReference>
<dbReference type="SMART" id="SM00471">
    <property type="entry name" value="HDc"/>
    <property type="match status" value="1"/>
</dbReference>
<dbReference type="InterPro" id="IPR017705">
    <property type="entry name" value="Ribonuclease_Y"/>
</dbReference>
<evidence type="ECO:0000256" key="5">
    <source>
        <dbReference type="HAMAP-Rule" id="MF_00335"/>
    </source>
</evidence>
<gene>
    <name evidence="5 9" type="primary">rny</name>
    <name evidence="9" type="ORF">HLPR_12890</name>
</gene>
<dbReference type="GO" id="GO:0016787">
    <property type="term" value="F:hydrolase activity"/>
    <property type="evidence" value="ECO:0007669"/>
    <property type="project" value="UniProtKB-KW"/>
</dbReference>
<organism evidence="9 10">
    <name type="scientific">Helicovermis profundi</name>
    <dbReference type="NCBI Taxonomy" id="3065157"/>
    <lineage>
        <taxon>Bacteria</taxon>
        <taxon>Bacillati</taxon>
        <taxon>Bacillota</taxon>
        <taxon>Clostridia</taxon>
        <taxon>Helicovermis</taxon>
    </lineage>
</organism>
<dbReference type="EC" id="3.1.-.-" evidence="5 6"/>
<keyword evidence="3 5" id="KW-0378">Hydrolase</keyword>
<keyword evidence="7" id="KW-0175">Coiled coil</keyword>
<dbReference type="FunFam" id="3.30.1370.10:FF:000006">
    <property type="entry name" value="Ribonuclease Y"/>
    <property type="match status" value="1"/>
</dbReference>
<dbReference type="Pfam" id="PF12072">
    <property type="entry name" value="RNase_Y_N"/>
    <property type="match status" value="1"/>
</dbReference>
<evidence type="ECO:0000313" key="10">
    <source>
        <dbReference type="Proteomes" id="UP001321786"/>
    </source>
</evidence>
<comment type="similarity">
    <text evidence="5">Belongs to the RNase Y family.</text>
</comment>
<dbReference type="Gene3D" id="1.10.3210.10">
    <property type="entry name" value="Hypothetical protein af1432"/>
    <property type="match status" value="1"/>
</dbReference>
<evidence type="ECO:0000256" key="6">
    <source>
        <dbReference type="NCBIfam" id="TIGR03319"/>
    </source>
</evidence>
<protein>
    <recommendedName>
        <fullName evidence="5 6">Ribonuclease Y</fullName>
        <shortName evidence="5">RNase Y</shortName>
        <ecNumber evidence="5 6">3.1.-.-</ecNumber>
    </recommendedName>
</protein>
<keyword evidence="4 5" id="KW-0694">RNA-binding</keyword>
<dbReference type="GO" id="GO:0003723">
    <property type="term" value="F:RNA binding"/>
    <property type="evidence" value="ECO:0007669"/>
    <property type="project" value="UniProtKB-UniRule"/>
</dbReference>
<dbReference type="PANTHER" id="PTHR12826">
    <property type="entry name" value="RIBONUCLEASE Y"/>
    <property type="match status" value="1"/>
</dbReference>
<evidence type="ECO:0000256" key="2">
    <source>
        <dbReference type="ARBA" id="ARBA00022759"/>
    </source>
</evidence>
<dbReference type="EMBL" id="AP028654">
    <property type="protein sequence ID" value="BEP28958.1"/>
    <property type="molecule type" value="Genomic_DNA"/>
</dbReference>
<dbReference type="AlphaFoldDB" id="A0AAU9E3K0"/>
<evidence type="ECO:0000256" key="7">
    <source>
        <dbReference type="SAM" id="Coils"/>
    </source>
</evidence>
<comment type="function">
    <text evidence="5">Endoribonuclease that initiates mRNA decay.</text>
</comment>
<accession>A0AAU9E3K0</accession>
<dbReference type="Pfam" id="PF01966">
    <property type="entry name" value="HD"/>
    <property type="match status" value="1"/>
</dbReference>
<dbReference type="InterPro" id="IPR004088">
    <property type="entry name" value="KH_dom_type_1"/>
</dbReference>
<keyword evidence="1 5" id="KW-0540">Nuclease</keyword>
<dbReference type="InterPro" id="IPR006674">
    <property type="entry name" value="HD_domain"/>
</dbReference>
<proteinExistence type="inferred from homology"/>
<evidence type="ECO:0000256" key="3">
    <source>
        <dbReference type="ARBA" id="ARBA00022801"/>
    </source>
</evidence>
<dbReference type="InterPro" id="IPR036612">
    <property type="entry name" value="KH_dom_type_1_sf"/>
</dbReference>
<keyword evidence="10" id="KW-1185">Reference proteome</keyword>
<keyword evidence="5" id="KW-0812">Transmembrane</keyword>
<dbReference type="PROSITE" id="PS51831">
    <property type="entry name" value="HD"/>
    <property type="match status" value="1"/>
</dbReference>
<comment type="subcellular location">
    <subcellularLocation>
        <location evidence="5">Cell membrane</location>
        <topology evidence="5">Single-pass membrane protein</topology>
    </subcellularLocation>
</comment>
<dbReference type="HAMAP" id="MF_00335">
    <property type="entry name" value="RNase_Y"/>
    <property type="match status" value="1"/>
</dbReference>
<feature type="coiled-coil region" evidence="7">
    <location>
        <begin position="73"/>
        <end position="128"/>
    </location>
</feature>